<dbReference type="KEGG" id="ovi:T265_15400"/>
<sequence length="81" mass="9344">AAEESLTARDRFRLGGYQTDFDKYTHLQINLVFTENSIESLVYGILQLNVLHKGLSHVLFIINDRFSWVSDRVIKKMSRGA</sequence>
<gene>
    <name evidence="1" type="ORF">T265_15400</name>
</gene>
<dbReference type="Proteomes" id="UP000054324">
    <property type="component" value="Unassembled WGS sequence"/>
</dbReference>
<dbReference type="RefSeq" id="XP_009176179.1">
    <property type="nucleotide sequence ID" value="XM_009177915.1"/>
</dbReference>
<accession>A0A074YZG7</accession>
<protein>
    <submittedName>
        <fullName evidence="1">Uncharacterized protein</fullName>
    </submittedName>
</protein>
<dbReference type="EMBL" id="KL597097">
    <property type="protein sequence ID" value="KER20073.1"/>
    <property type="molecule type" value="Genomic_DNA"/>
</dbReference>
<dbReference type="GeneID" id="20329565"/>
<name>A0A074YZG7_OPIVI</name>
<dbReference type="AlphaFoldDB" id="A0A074YZG7"/>
<proteinExistence type="predicted"/>
<evidence type="ECO:0000313" key="1">
    <source>
        <dbReference type="EMBL" id="KER20073.1"/>
    </source>
</evidence>
<evidence type="ECO:0000313" key="2">
    <source>
        <dbReference type="Proteomes" id="UP000054324"/>
    </source>
</evidence>
<keyword evidence="2" id="KW-1185">Reference proteome</keyword>
<organism evidence="1 2">
    <name type="scientific">Opisthorchis viverrini</name>
    <name type="common">Southeast Asian liver fluke</name>
    <dbReference type="NCBI Taxonomy" id="6198"/>
    <lineage>
        <taxon>Eukaryota</taxon>
        <taxon>Metazoa</taxon>
        <taxon>Spiralia</taxon>
        <taxon>Lophotrochozoa</taxon>
        <taxon>Platyhelminthes</taxon>
        <taxon>Trematoda</taxon>
        <taxon>Digenea</taxon>
        <taxon>Opisthorchiida</taxon>
        <taxon>Opisthorchiata</taxon>
        <taxon>Opisthorchiidae</taxon>
        <taxon>Opisthorchis</taxon>
    </lineage>
</organism>
<feature type="non-terminal residue" evidence="1">
    <location>
        <position position="1"/>
    </location>
</feature>
<reference evidence="1 2" key="1">
    <citation type="submission" date="2013-11" db="EMBL/GenBank/DDBJ databases">
        <title>Opisthorchis viverrini - life in the bile duct.</title>
        <authorList>
            <person name="Young N.D."/>
            <person name="Nagarajan N."/>
            <person name="Lin S.J."/>
            <person name="Korhonen P.K."/>
            <person name="Jex A.R."/>
            <person name="Hall R.S."/>
            <person name="Safavi-Hemami H."/>
            <person name="Kaewkong W."/>
            <person name="Bertrand D."/>
            <person name="Gao S."/>
            <person name="Seet Q."/>
            <person name="Wongkham S."/>
            <person name="Teh B.T."/>
            <person name="Wongkham C."/>
            <person name="Intapan P.M."/>
            <person name="Maleewong W."/>
            <person name="Yang X."/>
            <person name="Hu M."/>
            <person name="Wang Z."/>
            <person name="Hofmann A."/>
            <person name="Sternberg P.W."/>
            <person name="Tan P."/>
            <person name="Wang J."/>
            <person name="Gasser R.B."/>
        </authorList>
    </citation>
    <scope>NUCLEOTIDE SEQUENCE [LARGE SCALE GENOMIC DNA]</scope>
</reference>
<dbReference type="CTD" id="20329565"/>